<reference evidence="1" key="2">
    <citation type="submission" date="2020-09" db="EMBL/GenBank/DDBJ databases">
        <authorList>
            <person name="Sun Q."/>
            <person name="Zhou Y."/>
        </authorList>
    </citation>
    <scope>NUCLEOTIDE SEQUENCE</scope>
    <source>
        <strain evidence="1">CGMCC 4.7430</strain>
    </source>
</reference>
<dbReference type="RefSeq" id="WP_189144982.1">
    <property type="nucleotide sequence ID" value="NZ_BMNK01000030.1"/>
</dbReference>
<reference evidence="1" key="1">
    <citation type="journal article" date="2014" name="Int. J. Syst. Evol. Microbiol.">
        <title>Complete genome sequence of Corynebacterium casei LMG S-19264T (=DSM 44701T), isolated from a smear-ripened cheese.</title>
        <authorList>
            <consortium name="US DOE Joint Genome Institute (JGI-PGF)"/>
            <person name="Walter F."/>
            <person name="Albersmeier A."/>
            <person name="Kalinowski J."/>
            <person name="Ruckert C."/>
        </authorList>
    </citation>
    <scope>NUCLEOTIDE SEQUENCE</scope>
    <source>
        <strain evidence="1">CGMCC 4.7430</strain>
    </source>
</reference>
<dbReference type="Proteomes" id="UP000660745">
    <property type="component" value="Unassembled WGS sequence"/>
</dbReference>
<dbReference type="EMBL" id="BMNK01000030">
    <property type="protein sequence ID" value="GGP18420.1"/>
    <property type="molecule type" value="Genomic_DNA"/>
</dbReference>
<accession>A0A918AEQ8</accession>
<organism evidence="1 2">
    <name type="scientific">Nonomuraea glycinis</name>
    <dbReference type="NCBI Taxonomy" id="2047744"/>
    <lineage>
        <taxon>Bacteria</taxon>
        <taxon>Bacillati</taxon>
        <taxon>Actinomycetota</taxon>
        <taxon>Actinomycetes</taxon>
        <taxon>Streptosporangiales</taxon>
        <taxon>Streptosporangiaceae</taxon>
        <taxon>Nonomuraea</taxon>
    </lineage>
</organism>
<dbReference type="AlphaFoldDB" id="A0A918AEQ8"/>
<evidence type="ECO:0000313" key="2">
    <source>
        <dbReference type="Proteomes" id="UP000660745"/>
    </source>
</evidence>
<proteinExistence type="predicted"/>
<gene>
    <name evidence="1" type="ORF">GCM10012278_90530</name>
</gene>
<name>A0A918AEQ8_9ACTN</name>
<evidence type="ECO:0000313" key="1">
    <source>
        <dbReference type="EMBL" id="GGP18420.1"/>
    </source>
</evidence>
<keyword evidence="2" id="KW-1185">Reference proteome</keyword>
<comment type="caution">
    <text evidence="1">The sequence shown here is derived from an EMBL/GenBank/DDBJ whole genome shotgun (WGS) entry which is preliminary data.</text>
</comment>
<protein>
    <submittedName>
        <fullName evidence="1">Uncharacterized protein</fullName>
    </submittedName>
</protein>
<sequence length="97" mass="11115">MTCPRSRTDYRGLHVAAAHIQAELLEWEHPVLRVDRVRVRAHTCVCQSPIFELCTAGGLWFVRRITAESPAVVEESPQLSARDGENLWWRILHGKAR</sequence>